<name>A0A7M2WPK3_9BACT</name>
<dbReference type="Proteomes" id="UP000593765">
    <property type="component" value="Chromosome"/>
</dbReference>
<protein>
    <recommendedName>
        <fullName evidence="5">DUF922 domain-containing protein</fullName>
    </recommendedName>
</protein>
<evidence type="ECO:0000313" key="3">
    <source>
        <dbReference type="EMBL" id="QOV87457.1"/>
    </source>
</evidence>
<evidence type="ECO:0008006" key="5">
    <source>
        <dbReference type="Google" id="ProtNLM"/>
    </source>
</evidence>
<reference evidence="3 4" key="1">
    <citation type="submission" date="2020-10" db="EMBL/GenBank/DDBJ databases">
        <title>Wide distribution of Phycisphaera-like planctomycetes from WD2101 soil group in peatlands and genome analysis of the first cultivated representative.</title>
        <authorList>
            <person name="Dedysh S.N."/>
            <person name="Beletsky A.V."/>
            <person name="Ivanova A."/>
            <person name="Kulichevskaya I.S."/>
            <person name="Suzina N.E."/>
            <person name="Philippov D.A."/>
            <person name="Rakitin A.L."/>
            <person name="Mardanov A.V."/>
            <person name="Ravin N.V."/>
        </authorList>
    </citation>
    <scope>NUCLEOTIDE SEQUENCE [LARGE SCALE GENOMIC DNA]</scope>
    <source>
        <strain evidence="3 4">M1803</strain>
    </source>
</reference>
<dbReference type="AlphaFoldDB" id="A0A7M2WPK3"/>
<sequence length="249" mass="26995">MKFTATRIVITAVFALVALTDASPAAIKVTRKPAKVEYRPFDPQNKPADMPPMNHGEIAFCKGDYGVAVKLAYTPSVRKQANGKYLARVVVADVFVELELINQIWIPNNASDKLKAHEEGHRQIAEMVYDKIAEKAARQAADKLDGRKFEGEGATSKEASEAADAAMAKAHSAMIQAYLDQTSRAGQKTQELYDEITAHGARGEVAEADAIAKAFTDRPPPLWVGNPATRPATLPATKPATKPVLRTTK</sequence>
<evidence type="ECO:0000256" key="2">
    <source>
        <dbReference type="SAM" id="SignalP"/>
    </source>
</evidence>
<accession>A0A7M2WPK3</accession>
<dbReference type="EMBL" id="CP063458">
    <property type="protein sequence ID" value="QOV87457.1"/>
    <property type="molecule type" value="Genomic_DNA"/>
</dbReference>
<dbReference type="RefSeq" id="WP_206290360.1">
    <property type="nucleotide sequence ID" value="NZ_CP063458.1"/>
</dbReference>
<dbReference type="KEGG" id="hbs:IPV69_14285"/>
<feature type="signal peptide" evidence="2">
    <location>
        <begin position="1"/>
        <end position="25"/>
    </location>
</feature>
<keyword evidence="4" id="KW-1185">Reference proteome</keyword>
<proteinExistence type="predicted"/>
<feature type="region of interest" description="Disordered" evidence="1">
    <location>
        <begin position="217"/>
        <end position="249"/>
    </location>
</feature>
<organism evidence="3 4">
    <name type="scientific">Humisphaera borealis</name>
    <dbReference type="NCBI Taxonomy" id="2807512"/>
    <lineage>
        <taxon>Bacteria</taxon>
        <taxon>Pseudomonadati</taxon>
        <taxon>Planctomycetota</taxon>
        <taxon>Phycisphaerae</taxon>
        <taxon>Tepidisphaerales</taxon>
        <taxon>Tepidisphaeraceae</taxon>
        <taxon>Humisphaera</taxon>
    </lineage>
</organism>
<keyword evidence="2" id="KW-0732">Signal</keyword>
<evidence type="ECO:0000256" key="1">
    <source>
        <dbReference type="SAM" id="MobiDB-lite"/>
    </source>
</evidence>
<evidence type="ECO:0000313" key="4">
    <source>
        <dbReference type="Proteomes" id="UP000593765"/>
    </source>
</evidence>
<gene>
    <name evidence="3" type="ORF">IPV69_14285</name>
</gene>
<feature type="chain" id="PRO_5034294796" description="DUF922 domain-containing protein" evidence="2">
    <location>
        <begin position="26"/>
        <end position="249"/>
    </location>
</feature>